<dbReference type="InterPro" id="IPR004130">
    <property type="entry name" value="Gpn"/>
</dbReference>
<sequence>MKVAQIVIGPAGCGKSTYASRMFEHLIDSKRCVCLVNLDPAAEEFICQPDIDIRELISLTDVMEDDEIKLGPNGGLIFCIEYLIKNIDWLFKKIDEFLCDYLIFDCPGQVELYTHMPSFRILLEHLKYNDFNVCAMYMIDSQFMVDPCKFIGGVVSALSAMVMFEVPHVNILTKIDLLDETMKSKLEDYLNFSSEDMLAELNQVIPPRYLRLNKELALLVMKCNE</sequence>
<comment type="similarity">
    <text evidence="2 7">Belongs to the GPN-loop GTPase family.</text>
</comment>
<comment type="subunit">
    <text evidence="7">Binds to RNA polymerase II (RNAPII).</text>
</comment>
<name>A0A6G3MH05_HENSL</name>
<evidence type="ECO:0000256" key="3">
    <source>
        <dbReference type="ARBA" id="ARBA00014587"/>
    </source>
</evidence>
<dbReference type="SUPFAM" id="SSF52540">
    <property type="entry name" value="P-loop containing nucleoside triphosphate hydrolases"/>
    <property type="match status" value="1"/>
</dbReference>
<evidence type="ECO:0000256" key="7">
    <source>
        <dbReference type="RuleBase" id="RU365059"/>
    </source>
</evidence>
<proteinExistence type="inferred from homology"/>
<evidence type="ECO:0000256" key="6">
    <source>
        <dbReference type="ARBA" id="ARBA00023134"/>
    </source>
</evidence>
<evidence type="ECO:0000256" key="2">
    <source>
        <dbReference type="ARBA" id="ARBA00005290"/>
    </source>
</evidence>
<evidence type="ECO:0000313" key="8">
    <source>
        <dbReference type="EMBL" id="NDJ93216.1"/>
    </source>
</evidence>
<dbReference type="EMBL" id="GHBP01002842">
    <property type="protein sequence ID" value="NDJ93216.1"/>
    <property type="molecule type" value="Transcribed_RNA"/>
</dbReference>
<comment type="function">
    <text evidence="1">Small GTPase required for proper localization of RNA polymerase II (RNAPII). May act at an RNAP assembly step prior to nuclear import.</text>
</comment>
<dbReference type="GO" id="GO:0003924">
    <property type="term" value="F:GTPase activity"/>
    <property type="evidence" value="ECO:0007669"/>
    <property type="project" value="TreeGrafter"/>
</dbReference>
<dbReference type="InterPro" id="IPR027417">
    <property type="entry name" value="P-loop_NTPase"/>
</dbReference>
<organism evidence="8">
    <name type="scientific">Henneguya salminicola</name>
    <name type="common">Myxosporean</name>
    <dbReference type="NCBI Taxonomy" id="69463"/>
    <lineage>
        <taxon>Eukaryota</taxon>
        <taxon>Metazoa</taxon>
        <taxon>Cnidaria</taxon>
        <taxon>Myxozoa</taxon>
        <taxon>Myxosporea</taxon>
        <taxon>Bivalvulida</taxon>
        <taxon>Platysporina</taxon>
        <taxon>Myxobolidae</taxon>
        <taxon>Henneguya</taxon>
    </lineage>
</organism>
<protein>
    <recommendedName>
        <fullName evidence="3 7">GPN-loop GTPase 3</fullName>
    </recommendedName>
</protein>
<keyword evidence="5 7" id="KW-0378">Hydrolase</keyword>
<reference evidence="8" key="1">
    <citation type="submission" date="2018-11" db="EMBL/GenBank/DDBJ databases">
        <title>Henneguya salminicola genome and transcriptome.</title>
        <authorList>
            <person name="Yahalomi D."/>
            <person name="Atkinson S.D."/>
            <person name="Neuhof M."/>
            <person name="Chang E.S."/>
            <person name="Philippe H."/>
            <person name="Cartwright P."/>
            <person name="Bartholomew J.L."/>
            <person name="Huchon D."/>
        </authorList>
    </citation>
    <scope>NUCLEOTIDE SEQUENCE</scope>
    <source>
        <strain evidence="8">Hz1</strain>
        <tissue evidence="8">Whole</tissue>
    </source>
</reference>
<dbReference type="GO" id="GO:0005525">
    <property type="term" value="F:GTP binding"/>
    <property type="evidence" value="ECO:0007669"/>
    <property type="project" value="UniProtKB-KW"/>
</dbReference>
<dbReference type="PANTHER" id="PTHR21231">
    <property type="entry name" value="XPA-BINDING PROTEIN 1-RELATED"/>
    <property type="match status" value="1"/>
</dbReference>
<dbReference type="CDD" id="cd17872">
    <property type="entry name" value="GPN3"/>
    <property type="match status" value="1"/>
</dbReference>
<dbReference type="PANTHER" id="PTHR21231:SF7">
    <property type="entry name" value="GPN-LOOP GTPASE 3"/>
    <property type="match status" value="1"/>
</dbReference>
<comment type="function">
    <text evidence="7">Small GTPase required for proper nuclear import of RNA polymerase II and III (RNAPII and RNAPIII). May act at an RNAP assembly step prior to nuclear import.</text>
</comment>
<keyword evidence="6 7" id="KW-0342">GTP-binding</keyword>
<dbReference type="Pfam" id="PF03029">
    <property type="entry name" value="ATP_bind_1"/>
    <property type="match status" value="1"/>
</dbReference>
<dbReference type="AlphaFoldDB" id="A0A6G3MH05"/>
<evidence type="ECO:0000256" key="4">
    <source>
        <dbReference type="ARBA" id="ARBA00022741"/>
    </source>
</evidence>
<evidence type="ECO:0000256" key="5">
    <source>
        <dbReference type="ARBA" id="ARBA00022801"/>
    </source>
</evidence>
<dbReference type="InterPro" id="IPR030228">
    <property type="entry name" value="Gpn3"/>
</dbReference>
<evidence type="ECO:0000256" key="1">
    <source>
        <dbReference type="ARBA" id="ARBA00002411"/>
    </source>
</evidence>
<accession>A0A6G3MH05</accession>
<keyword evidence="4 7" id="KW-0547">Nucleotide-binding</keyword>
<dbReference type="Gene3D" id="3.40.50.300">
    <property type="entry name" value="P-loop containing nucleotide triphosphate hydrolases"/>
    <property type="match status" value="1"/>
</dbReference>